<dbReference type="GO" id="GO:0016787">
    <property type="term" value="F:hydrolase activity"/>
    <property type="evidence" value="ECO:0007669"/>
    <property type="project" value="UniProtKB-KW"/>
</dbReference>
<keyword evidence="2 8" id="KW-1277">Toxin-antitoxin system</keyword>
<evidence type="ECO:0000256" key="5">
    <source>
        <dbReference type="ARBA" id="ARBA00022801"/>
    </source>
</evidence>
<evidence type="ECO:0000256" key="8">
    <source>
        <dbReference type="HAMAP-Rule" id="MF_00265"/>
    </source>
</evidence>
<dbReference type="Gene3D" id="3.40.50.1010">
    <property type="entry name" value="5'-nuclease"/>
    <property type="match status" value="1"/>
</dbReference>
<sequence>MKQVGYLLDTNILSTLVKDPQGHAALRVREVGADKIYTSIIVASEMQFGIRKKASAQLTRRVERLLESIQILNYDSPADVHYGEIRHFLQKTGKIIGPNDLLIAAHALSENLIMVTDNVSEFSRVPTLKVENWL</sequence>
<dbReference type="InterPro" id="IPR022907">
    <property type="entry name" value="VapC_family"/>
</dbReference>
<feature type="binding site" evidence="8">
    <location>
        <position position="100"/>
    </location>
    <ligand>
        <name>Mg(2+)</name>
        <dbReference type="ChEBI" id="CHEBI:18420"/>
    </ligand>
</feature>
<gene>
    <name evidence="8" type="primary">vapC</name>
    <name evidence="10" type="ORF">HELGO_WM42698</name>
</gene>
<evidence type="ECO:0000313" key="10">
    <source>
        <dbReference type="EMBL" id="CAA6817013.1"/>
    </source>
</evidence>
<dbReference type="SUPFAM" id="SSF88723">
    <property type="entry name" value="PIN domain-like"/>
    <property type="match status" value="1"/>
</dbReference>
<dbReference type="AlphaFoldDB" id="A0A6S6TML9"/>
<dbReference type="GO" id="GO:0090729">
    <property type="term" value="F:toxin activity"/>
    <property type="evidence" value="ECO:0007669"/>
    <property type="project" value="UniProtKB-KW"/>
</dbReference>
<dbReference type="EC" id="3.1.-.-" evidence="8"/>
<reference evidence="10" key="1">
    <citation type="submission" date="2020-01" db="EMBL/GenBank/DDBJ databases">
        <authorList>
            <person name="Meier V. D."/>
            <person name="Meier V D."/>
        </authorList>
    </citation>
    <scope>NUCLEOTIDE SEQUENCE</scope>
    <source>
        <strain evidence="10">HLG_WM_MAG_07</strain>
    </source>
</reference>
<keyword evidence="3 8" id="KW-0540">Nuclease</keyword>
<evidence type="ECO:0000256" key="1">
    <source>
        <dbReference type="ARBA" id="ARBA00001946"/>
    </source>
</evidence>
<keyword evidence="6 8" id="KW-0460">Magnesium</keyword>
<dbReference type="PANTHER" id="PTHR33653">
    <property type="entry name" value="RIBONUCLEASE VAPC2"/>
    <property type="match status" value="1"/>
</dbReference>
<keyword evidence="8" id="KW-0800">Toxin</keyword>
<accession>A0A6S6TML9</accession>
<evidence type="ECO:0000256" key="7">
    <source>
        <dbReference type="ARBA" id="ARBA00038093"/>
    </source>
</evidence>
<evidence type="ECO:0000259" key="9">
    <source>
        <dbReference type="Pfam" id="PF01850"/>
    </source>
</evidence>
<comment type="function">
    <text evidence="8">Toxic component of a toxin-antitoxin (TA) system. An RNase.</text>
</comment>
<feature type="binding site" evidence="8">
    <location>
        <position position="9"/>
    </location>
    <ligand>
        <name>Mg(2+)</name>
        <dbReference type="ChEBI" id="CHEBI:18420"/>
    </ligand>
</feature>
<dbReference type="GO" id="GO:0000287">
    <property type="term" value="F:magnesium ion binding"/>
    <property type="evidence" value="ECO:0007669"/>
    <property type="project" value="UniProtKB-UniRule"/>
</dbReference>
<keyword evidence="4 8" id="KW-0479">Metal-binding</keyword>
<comment type="similarity">
    <text evidence="7 8">Belongs to the PINc/VapC protein family.</text>
</comment>
<organism evidence="10">
    <name type="scientific">uncultured Thiotrichaceae bacterium</name>
    <dbReference type="NCBI Taxonomy" id="298394"/>
    <lineage>
        <taxon>Bacteria</taxon>
        <taxon>Pseudomonadati</taxon>
        <taxon>Pseudomonadota</taxon>
        <taxon>Gammaproteobacteria</taxon>
        <taxon>Thiotrichales</taxon>
        <taxon>Thiotrichaceae</taxon>
        <taxon>environmental samples</taxon>
    </lineage>
</organism>
<keyword evidence="5 8" id="KW-0378">Hydrolase</keyword>
<dbReference type="InterPro" id="IPR050556">
    <property type="entry name" value="Type_II_TA_system_RNase"/>
</dbReference>
<protein>
    <recommendedName>
        <fullName evidence="8">Ribonuclease VapC</fullName>
        <shortName evidence="8">RNase VapC</shortName>
        <ecNumber evidence="8">3.1.-.-</ecNumber>
    </recommendedName>
    <alternativeName>
        <fullName evidence="8">Toxin VapC</fullName>
    </alternativeName>
</protein>
<evidence type="ECO:0000256" key="4">
    <source>
        <dbReference type="ARBA" id="ARBA00022723"/>
    </source>
</evidence>
<dbReference type="HAMAP" id="MF_00265">
    <property type="entry name" value="VapC_Nob1"/>
    <property type="match status" value="1"/>
</dbReference>
<dbReference type="GO" id="GO:0004540">
    <property type="term" value="F:RNA nuclease activity"/>
    <property type="evidence" value="ECO:0007669"/>
    <property type="project" value="InterPro"/>
</dbReference>
<dbReference type="InterPro" id="IPR029060">
    <property type="entry name" value="PIN-like_dom_sf"/>
</dbReference>
<comment type="cofactor">
    <cofactor evidence="1 8">
        <name>Mg(2+)</name>
        <dbReference type="ChEBI" id="CHEBI:18420"/>
    </cofactor>
</comment>
<dbReference type="EMBL" id="CACVAY010000080">
    <property type="protein sequence ID" value="CAA6817013.1"/>
    <property type="molecule type" value="Genomic_DNA"/>
</dbReference>
<name>A0A6S6TML9_9GAMM</name>
<evidence type="ECO:0000256" key="3">
    <source>
        <dbReference type="ARBA" id="ARBA00022722"/>
    </source>
</evidence>
<dbReference type="Pfam" id="PF01850">
    <property type="entry name" value="PIN"/>
    <property type="match status" value="1"/>
</dbReference>
<feature type="domain" description="PIN" evidence="9">
    <location>
        <begin position="6"/>
        <end position="126"/>
    </location>
</feature>
<dbReference type="CDD" id="cd18748">
    <property type="entry name" value="PIN_VapC4-5_FitB-like"/>
    <property type="match status" value="1"/>
</dbReference>
<dbReference type="PANTHER" id="PTHR33653:SF1">
    <property type="entry name" value="RIBONUCLEASE VAPC2"/>
    <property type="match status" value="1"/>
</dbReference>
<proteinExistence type="inferred from homology"/>
<evidence type="ECO:0000256" key="2">
    <source>
        <dbReference type="ARBA" id="ARBA00022649"/>
    </source>
</evidence>
<dbReference type="InterPro" id="IPR002716">
    <property type="entry name" value="PIN_dom"/>
</dbReference>
<evidence type="ECO:0000256" key="6">
    <source>
        <dbReference type="ARBA" id="ARBA00022842"/>
    </source>
</evidence>